<sequence>MNELHTLIEQIFEEPLFDVPSGRIPYASAKLGNCVVNQV</sequence>
<reference evidence="1 2" key="1">
    <citation type="submission" date="2018-12" db="EMBL/GenBank/DDBJ databases">
        <authorList>
            <consortium name="Pathogen Informatics"/>
        </authorList>
    </citation>
    <scope>NUCLEOTIDE SEQUENCE [LARGE SCALE GENOMIC DNA]</scope>
    <source>
        <strain evidence="1 2">NCTC13071</strain>
    </source>
</reference>
<name>A0A3S4X130_9BACT</name>
<organism evidence="1 2">
    <name type="scientific">Segatella oris</name>
    <dbReference type="NCBI Taxonomy" id="28135"/>
    <lineage>
        <taxon>Bacteria</taxon>
        <taxon>Pseudomonadati</taxon>
        <taxon>Bacteroidota</taxon>
        <taxon>Bacteroidia</taxon>
        <taxon>Bacteroidales</taxon>
        <taxon>Prevotellaceae</taxon>
        <taxon>Segatella</taxon>
    </lineage>
</organism>
<protein>
    <submittedName>
        <fullName evidence="1">Uncharacterized protein</fullName>
    </submittedName>
</protein>
<accession>A0A3S4X130</accession>
<gene>
    <name evidence="1" type="ORF">NCTC13071_00760</name>
</gene>
<dbReference type="EMBL" id="LR134384">
    <property type="protein sequence ID" value="VEH14776.1"/>
    <property type="molecule type" value="Genomic_DNA"/>
</dbReference>
<dbReference type="Proteomes" id="UP000274578">
    <property type="component" value="Chromosome 1"/>
</dbReference>
<proteinExistence type="predicted"/>
<evidence type="ECO:0000313" key="2">
    <source>
        <dbReference type="Proteomes" id="UP000274578"/>
    </source>
</evidence>
<evidence type="ECO:0000313" key="1">
    <source>
        <dbReference type="EMBL" id="VEH14776.1"/>
    </source>
</evidence>
<dbReference type="KEGG" id="poc:NCTC13071_00760"/>
<dbReference type="AlphaFoldDB" id="A0A3S4X130"/>